<gene>
    <name evidence="5" type="primary">cha-1</name>
    <name evidence="5" type="ORF">Tcan_05642</name>
</gene>
<dbReference type="AlphaFoldDB" id="A0A0B2VTI9"/>
<accession>A0A0B2VTI9</accession>
<sequence>MYRNIPAKLFKLFSLFAKNSFKPKNGQSSVGDLLNQKPLPKVPVPPIEHTLGRYLEYARVVADGNSEAIARTEEAVTKFFKVGIELQKKLEKIAEREENWVNRYWLPEMYLKVRLPLPMFSNPVYVFPQQKFRNLNEQINYTASLVRGIAEYKDLIDK</sequence>
<dbReference type="InterPro" id="IPR000542">
    <property type="entry name" value="Carn_acyl_trans"/>
</dbReference>
<dbReference type="OrthoDB" id="240216at2759"/>
<evidence type="ECO:0000313" key="5">
    <source>
        <dbReference type="EMBL" id="KHN84260.1"/>
    </source>
</evidence>
<keyword evidence="6" id="KW-1185">Reference proteome</keyword>
<feature type="domain" description="Choline/carnitine acyltransferase" evidence="4">
    <location>
        <begin position="42"/>
        <end position="157"/>
    </location>
</feature>
<dbReference type="Proteomes" id="UP000031036">
    <property type="component" value="Unassembled WGS sequence"/>
</dbReference>
<name>A0A0B2VTI9_TOXCA</name>
<protein>
    <submittedName>
        <fullName evidence="5">Choline O-acetyltransferase</fullName>
    </submittedName>
</protein>
<dbReference type="InterPro" id="IPR042572">
    <property type="entry name" value="Carn_acyl_trans_N"/>
</dbReference>
<dbReference type="GO" id="GO:0007274">
    <property type="term" value="P:neuromuscular synaptic transmission"/>
    <property type="evidence" value="ECO:0007669"/>
    <property type="project" value="TreeGrafter"/>
</dbReference>
<comment type="caution">
    <text evidence="5">The sequence shown here is derived from an EMBL/GenBank/DDBJ whole genome shotgun (WGS) entry which is preliminary data.</text>
</comment>
<reference evidence="5 6" key="1">
    <citation type="submission" date="2014-11" db="EMBL/GenBank/DDBJ databases">
        <title>Genetic blueprint of the zoonotic pathogen Toxocara canis.</title>
        <authorList>
            <person name="Zhu X.-Q."/>
            <person name="Korhonen P.K."/>
            <person name="Cai H."/>
            <person name="Young N.D."/>
            <person name="Nejsum P."/>
            <person name="von Samson-Himmelstjerna G."/>
            <person name="Boag P.R."/>
            <person name="Tan P."/>
            <person name="Li Q."/>
            <person name="Min J."/>
            <person name="Yang Y."/>
            <person name="Wang X."/>
            <person name="Fang X."/>
            <person name="Hall R.S."/>
            <person name="Hofmann A."/>
            <person name="Sternberg P.W."/>
            <person name="Jex A.R."/>
            <person name="Gasser R.B."/>
        </authorList>
    </citation>
    <scope>NUCLEOTIDE SEQUENCE [LARGE SCALE GENOMIC DNA]</scope>
    <source>
        <strain evidence="5">PN_DK_2014</strain>
    </source>
</reference>
<proteinExistence type="predicted"/>
<evidence type="ECO:0000256" key="1">
    <source>
        <dbReference type="ARBA" id="ARBA00005005"/>
    </source>
</evidence>
<keyword evidence="2" id="KW-0012">Acyltransferase</keyword>
<keyword evidence="5" id="KW-0808">Transferase</keyword>
<dbReference type="OMA" id="ESHENYQ"/>
<dbReference type="GO" id="GO:0043005">
    <property type="term" value="C:neuron projection"/>
    <property type="evidence" value="ECO:0007669"/>
    <property type="project" value="TreeGrafter"/>
</dbReference>
<evidence type="ECO:0000313" key="6">
    <source>
        <dbReference type="Proteomes" id="UP000031036"/>
    </source>
</evidence>
<dbReference type="GO" id="GO:0045202">
    <property type="term" value="C:synapse"/>
    <property type="evidence" value="ECO:0007669"/>
    <property type="project" value="GOC"/>
</dbReference>
<dbReference type="GO" id="GO:0005737">
    <property type="term" value="C:cytoplasm"/>
    <property type="evidence" value="ECO:0007669"/>
    <property type="project" value="TreeGrafter"/>
</dbReference>
<comment type="pathway">
    <text evidence="1">Lipid metabolism; fatty acid beta-oxidation.</text>
</comment>
<organism evidence="5 6">
    <name type="scientific">Toxocara canis</name>
    <name type="common">Canine roundworm</name>
    <dbReference type="NCBI Taxonomy" id="6265"/>
    <lineage>
        <taxon>Eukaryota</taxon>
        <taxon>Metazoa</taxon>
        <taxon>Ecdysozoa</taxon>
        <taxon>Nematoda</taxon>
        <taxon>Chromadorea</taxon>
        <taxon>Rhabditida</taxon>
        <taxon>Spirurina</taxon>
        <taxon>Ascaridomorpha</taxon>
        <taxon>Ascaridoidea</taxon>
        <taxon>Toxocaridae</taxon>
        <taxon>Toxocara</taxon>
    </lineage>
</organism>
<dbReference type="Gene3D" id="1.10.275.20">
    <property type="entry name" value="Choline/Carnitine o-acyltransferase"/>
    <property type="match status" value="1"/>
</dbReference>
<dbReference type="STRING" id="6265.A0A0B2VTI9"/>
<dbReference type="GO" id="GO:0006635">
    <property type="term" value="P:fatty acid beta-oxidation"/>
    <property type="evidence" value="ECO:0007669"/>
    <property type="project" value="UniProtKB-UniPathway"/>
</dbReference>
<dbReference type="EMBL" id="JPKZ01001028">
    <property type="protein sequence ID" value="KHN84260.1"/>
    <property type="molecule type" value="Genomic_DNA"/>
</dbReference>
<evidence type="ECO:0000256" key="2">
    <source>
        <dbReference type="ARBA" id="ARBA00023315"/>
    </source>
</evidence>
<dbReference type="Pfam" id="PF00755">
    <property type="entry name" value="Carn_acyltransf"/>
    <property type="match status" value="1"/>
</dbReference>
<dbReference type="UniPathway" id="UPA00659"/>
<comment type="catalytic activity">
    <reaction evidence="3">
        <text>4,8-dimethylnonanoyl-CoA + (R)-carnitine = O-4,8-dimethylnonanoyl-(R)-carnitine + CoA</text>
        <dbReference type="Rhea" id="RHEA:44860"/>
        <dbReference type="ChEBI" id="CHEBI:16347"/>
        <dbReference type="ChEBI" id="CHEBI:57287"/>
        <dbReference type="ChEBI" id="CHEBI:77061"/>
        <dbReference type="ChEBI" id="CHEBI:84654"/>
    </reaction>
</comment>
<dbReference type="PANTHER" id="PTHR22589">
    <property type="entry name" value="CARNITINE O-ACYLTRANSFERASE"/>
    <property type="match status" value="1"/>
</dbReference>
<dbReference type="SUPFAM" id="SSF52777">
    <property type="entry name" value="CoA-dependent acyltransferases"/>
    <property type="match status" value="1"/>
</dbReference>
<dbReference type="PANTHER" id="PTHR22589:SF14">
    <property type="entry name" value="CHOLINE O-ACETYLTRANSFERASE"/>
    <property type="match status" value="1"/>
</dbReference>
<evidence type="ECO:0000259" key="4">
    <source>
        <dbReference type="Pfam" id="PF00755"/>
    </source>
</evidence>
<dbReference type="GO" id="GO:0008292">
    <property type="term" value="P:acetylcholine biosynthetic process"/>
    <property type="evidence" value="ECO:0007669"/>
    <property type="project" value="TreeGrafter"/>
</dbReference>
<evidence type="ECO:0000256" key="3">
    <source>
        <dbReference type="ARBA" id="ARBA00048999"/>
    </source>
</evidence>
<dbReference type="InterPro" id="IPR039551">
    <property type="entry name" value="Cho/carn_acyl_trans"/>
</dbReference>
<dbReference type="GO" id="GO:0004102">
    <property type="term" value="F:choline O-acetyltransferase activity"/>
    <property type="evidence" value="ECO:0007669"/>
    <property type="project" value="TreeGrafter"/>
</dbReference>